<dbReference type="EMBL" id="CAWUFR010000010">
    <property type="protein sequence ID" value="CAK6952729.1"/>
    <property type="molecule type" value="Genomic_DNA"/>
</dbReference>
<protein>
    <submittedName>
        <fullName evidence="1">LOW QUALITY PROTEIN: uncharacterized protein LOC128355311</fullName>
    </submittedName>
</protein>
<reference evidence="1 2" key="1">
    <citation type="submission" date="2024-01" db="EMBL/GenBank/DDBJ databases">
        <authorList>
            <person name="Alioto T."/>
            <person name="Alioto T."/>
            <person name="Gomez Garrido J."/>
        </authorList>
    </citation>
    <scope>NUCLEOTIDE SEQUENCE [LARGE SCALE GENOMIC DNA]</scope>
</reference>
<organism evidence="1 2">
    <name type="scientific">Scomber scombrus</name>
    <name type="common">Atlantic mackerel</name>
    <name type="synonym">Scomber vernalis</name>
    <dbReference type="NCBI Taxonomy" id="13677"/>
    <lineage>
        <taxon>Eukaryota</taxon>
        <taxon>Metazoa</taxon>
        <taxon>Chordata</taxon>
        <taxon>Craniata</taxon>
        <taxon>Vertebrata</taxon>
        <taxon>Euteleostomi</taxon>
        <taxon>Actinopterygii</taxon>
        <taxon>Neopterygii</taxon>
        <taxon>Teleostei</taxon>
        <taxon>Neoteleostei</taxon>
        <taxon>Acanthomorphata</taxon>
        <taxon>Pelagiaria</taxon>
        <taxon>Scombriformes</taxon>
        <taxon>Scombridae</taxon>
        <taxon>Scomber</taxon>
    </lineage>
</organism>
<name>A0AAV1N2D2_SCOSC</name>
<keyword evidence="2" id="KW-1185">Reference proteome</keyword>
<proteinExistence type="predicted"/>
<comment type="caution">
    <text evidence="1">The sequence shown here is derived from an EMBL/GenBank/DDBJ whole genome shotgun (WGS) entry which is preliminary data.</text>
</comment>
<evidence type="ECO:0000313" key="1">
    <source>
        <dbReference type="EMBL" id="CAK6952729.1"/>
    </source>
</evidence>
<dbReference type="Proteomes" id="UP001314229">
    <property type="component" value="Unassembled WGS sequence"/>
</dbReference>
<gene>
    <name evidence="1" type="ORF">FSCOSCO3_A013799</name>
</gene>
<accession>A0AAV1N2D2</accession>
<evidence type="ECO:0000313" key="2">
    <source>
        <dbReference type="Proteomes" id="UP001314229"/>
    </source>
</evidence>
<sequence length="115" mass="12976">MLTQDIQLKPFFHPCTPGYVSLWSRCQWAPVQQRLCSASWTGVNRRNVEAVKLLDYQAAHSTAFDGLVCDYWHHYTDRSSFPTRQGVIRGMWPVGSSDLCTFPVDLSASTNPPGL</sequence>
<dbReference type="AlphaFoldDB" id="A0AAV1N2D2"/>